<dbReference type="AlphaFoldDB" id="A0A7J6RBX7"/>
<comment type="caution">
    <text evidence="1">The sequence shown here is derived from an EMBL/GenBank/DDBJ whole genome shotgun (WGS) entry which is preliminary data.</text>
</comment>
<dbReference type="EMBL" id="JABANO010026824">
    <property type="protein sequence ID" value="KAF4717851.1"/>
    <property type="molecule type" value="Genomic_DNA"/>
</dbReference>
<dbReference type="GO" id="GO:0017111">
    <property type="term" value="F:ribonucleoside triphosphate phosphatase activity"/>
    <property type="evidence" value="ECO:0007669"/>
    <property type="project" value="InterPro"/>
</dbReference>
<protein>
    <submittedName>
        <fullName evidence="1">Uncharacterized protein</fullName>
    </submittedName>
</protein>
<accession>A0A7J6RBX7</accession>
<keyword evidence="2" id="KW-1185">Reference proteome</keyword>
<dbReference type="InterPro" id="IPR027417">
    <property type="entry name" value="P-loop_NTPase"/>
</dbReference>
<dbReference type="InterPro" id="IPR004948">
    <property type="entry name" value="Nuc-triphosphatase_THEP1"/>
</dbReference>
<evidence type="ECO:0000313" key="2">
    <source>
        <dbReference type="Proteomes" id="UP000553632"/>
    </source>
</evidence>
<evidence type="ECO:0000313" key="1">
    <source>
        <dbReference type="EMBL" id="KAF4717851.1"/>
    </source>
</evidence>
<dbReference type="Pfam" id="PF03266">
    <property type="entry name" value="NTPase_1"/>
    <property type="match status" value="1"/>
</dbReference>
<dbReference type="Gene3D" id="3.40.50.300">
    <property type="entry name" value="P-loop containing nucleotide triphosphate hydrolases"/>
    <property type="match status" value="1"/>
</dbReference>
<organism evidence="1 2">
    <name type="scientific">Perkinsus olseni</name>
    <name type="common">Perkinsus atlanticus</name>
    <dbReference type="NCBI Taxonomy" id="32597"/>
    <lineage>
        <taxon>Eukaryota</taxon>
        <taxon>Sar</taxon>
        <taxon>Alveolata</taxon>
        <taxon>Perkinsozoa</taxon>
        <taxon>Perkinsea</taxon>
        <taxon>Perkinsida</taxon>
        <taxon>Perkinsidae</taxon>
        <taxon>Perkinsus</taxon>
    </lineage>
</organism>
<reference evidence="1 2" key="1">
    <citation type="submission" date="2020-04" db="EMBL/GenBank/DDBJ databases">
        <title>Perkinsus olseni comparative genomics.</title>
        <authorList>
            <person name="Bogema D.R."/>
        </authorList>
    </citation>
    <scope>NUCLEOTIDE SEQUENCE [LARGE SCALE GENOMIC DNA]</scope>
    <source>
        <strain evidence="1 2">ATCC PRA-207</strain>
    </source>
</reference>
<sequence length="68" mass="7296">MELCSERLEPRALRVLTGDRPCLATIAKNGGGFIAAAKKLAGIELVEVTPSNRDKLVSEIALNLCRDS</sequence>
<proteinExistence type="predicted"/>
<name>A0A7J6RBX7_PEROL</name>
<gene>
    <name evidence="1" type="ORF">FOZ63_033419</name>
</gene>
<dbReference type="Proteomes" id="UP000553632">
    <property type="component" value="Unassembled WGS sequence"/>
</dbReference>